<evidence type="ECO:0000256" key="4">
    <source>
        <dbReference type="ARBA" id="ARBA00023002"/>
    </source>
</evidence>
<evidence type="ECO:0000313" key="10">
    <source>
        <dbReference type="Proteomes" id="UP000540506"/>
    </source>
</evidence>
<organism evidence="9 10">
    <name type="scientific">Kitasatospora kifunensis</name>
    <name type="common">Streptomyces kifunensis</name>
    <dbReference type="NCBI Taxonomy" id="58351"/>
    <lineage>
        <taxon>Bacteria</taxon>
        <taxon>Bacillati</taxon>
        <taxon>Actinomycetota</taxon>
        <taxon>Actinomycetes</taxon>
        <taxon>Kitasatosporales</taxon>
        <taxon>Streptomycetaceae</taxon>
        <taxon>Kitasatospora</taxon>
    </lineage>
</organism>
<evidence type="ECO:0000256" key="3">
    <source>
        <dbReference type="ARBA" id="ARBA00022723"/>
    </source>
</evidence>
<evidence type="ECO:0000256" key="1">
    <source>
        <dbReference type="ARBA" id="ARBA00010617"/>
    </source>
</evidence>
<proteinExistence type="inferred from homology"/>
<keyword evidence="4 8" id="KW-0560">Oxidoreductase</keyword>
<name>A0A7W7RAP5_KITKI</name>
<evidence type="ECO:0000313" key="9">
    <source>
        <dbReference type="EMBL" id="MBB4928444.1"/>
    </source>
</evidence>
<dbReference type="GO" id="GO:0004497">
    <property type="term" value="F:monooxygenase activity"/>
    <property type="evidence" value="ECO:0007669"/>
    <property type="project" value="UniProtKB-KW"/>
</dbReference>
<evidence type="ECO:0000256" key="2">
    <source>
        <dbReference type="ARBA" id="ARBA00022617"/>
    </source>
</evidence>
<dbReference type="SUPFAM" id="SSF48264">
    <property type="entry name" value="Cytochrome P450"/>
    <property type="match status" value="1"/>
</dbReference>
<comment type="similarity">
    <text evidence="1 8">Belongs to the cytochrome P450 family.</text>
</comment>
<dbReference type="GO" id="GO:0005506">
    <property type="term" value="F:iron ion binding"/>
    <property type="evidence" value="ECO:0007669"/>
    <property type="project" value="InterPro"/>
</dbReference>
<dbReference type="GO" id="GO:0020037">
    <property type="term" value="F:heme binding"/>
    <property type="evidence" value="ECO:0007669"/>
    <property type="project" value="InterPro"/>
</dbReference>
<dbReference type="GO" id="GO:0016705">
    <property type="term" value="F:oxidoreductase activity, acting on paired donors, with incorporation or reduction of molecular oxygen"/>
    <property type="evidence" value="ECO:0007669"/>
    <property type="project" value="InterPro"/>
</dbReference>
<dbReference type="PANTHER" id="PTHR24291">
    <property type="entry name" value="CYTOCHROME P450 FAMILY 4"/>
    <property type="match status" value="1"/>
</dbReference>
<keyword evidence="5 7" id="KW-0408">Iron</keyword>
<dbReference type="InterPro" id="IPR002401">
    <property type="entry name" value="Cyt_P450_E_grp-I"/>
</dbReference>
<dbReference type="InterPro" id="IPR017972">
    <property type="entry name" value="Cyt_P450_CS"/>
</dbReference>
<dbReference type="PRINTS" id="PR00463">
    <property type="entry name" value="EP450I"/>
</dbReference>
<protein>
    <submittedName>
        <fullName evidence="9">Pentalenene oxygenase</fullName>
        <ecNumber evidence="9">1.14.15.32</ecNumber>
    </submittedName>
</protein>
<keyword evidence="6 8" id="KW-0503">Monooxygenase</keyword>
<keyword evidence="2 7" id="KW-0349">Heme</keyword>
<dbReference type="AlphaFoldDB" id="A0A7W7RAP5"/>
<dbReference type="InterPro" id="IPR036396">
    <property type="entry name" value="Cyt_P450_sf"/>
</dbReference>
<evidence type="ECO:0000256" key="7">
    <source>
        <dbReference type="PIRSR" id="PIRSR602401-1"/>
    </source>
</evidence>
<dbReference type="PRINTS" id="PR00385">
    <property type="entry name" value="P450"/>
</dbReference>
<dbReference type="CDD" id="cd11049">
    <property type="entry name" value="CYP170A1-like"/>
    <property type="match status" value="1"/>
</dbReference>
<dbReference type="InterPro" id="IPR001128">
    <property type="entry name" value="Cyt_P450"/>
</dbReference>
<dbReference type="Pfam" id="PF00067">
    <property type="entry name" value="p450"/>
    <property type="match status" value="1"/>
</dbReference>
<comment type="caution">
    <text evidence="9">The sequence shown here is derived from an EMBL/GenBank/DDBJ whole genome shotgun (WGS) entry which is preliminary data.</text>
</comment>
<dbReference type="PROSITE" id="PS00086">
    <property type="entry name" value="CYTOCHROME_P450"/>
    <property type="match status" value="1"/>
</dbReference>
<dbReference type="Gene3D" id="1.10.630.10">
    <property type="entry name" value="Cytochrome P450"/>
    <property type="match status" value="1"/>
</dbReference>
<keyword evidence="3 7" id="KW-0479">Metal-binding</keyword>
<evidence type="ECO:0000256" key="8">
    <source>
        <dbReference type="RuleBase" id="RU000461"/>
    </source>
</evidence>
<evidence type="ECO:0000256" key="6">
    <source>
        <dbReference type="ARBA" id="ARBA00023033"/>
    </source>
</evidence>
<accession>A0A7W7RAP5</accession>
<dbReference type="EC" id="1.14.15.32" evidence="9"/>
<dbReference type="EMBL" id="JACHJV010000003">
    <property type="protein sequence ID" value="MBB4928444.1"/>
    <property type="molecule type" value="Genomic_DNA"/>
</dbReference>
<reference evidence="9 10" key="1">
    <citation type="submission" date="2020-08" db="EMBL/GenBank/DDBJ databases">
        <title>Sequencing the genomes of 1000 actinobacteria strains.</title>
        <authorList>
            <person name="Klenk H.-P."/>
        </authorList>
    </citation>
    <scope>NUCLEOTIDE SEQUENCE [LARGE SCALE GENOMIC DNA]</scope>
    <source>
        <strain evidence="9 10">DSM 41654</strain>
    </source>
</reference>
<keyword evidence="10" id="KW-1185">Reference proteome</keyword>
<gene>
    <name evidence="9" type="ORF">FHR34_007541</name>
</gene>
<comment type="cofactor">
    <cofactor evidence="7">
        <name>heme</name>
        <dbReference type="ChEBI" id="CHEBI:30413"/>
    </cofactor>
</comment>
<dbReference type="InterPro" id="IPR050196">
    <property type="entry name" value="Cytochrome_P450_Monoox"/>
</dbReference>
<sequence length="415" mass="45678">MRIRLGTHPAYVVCHPTLVHQLLIADRSFDKGGPIYDKLREVAGNGVGTCPAAVHRRQRRLVQPAFHRDRMPGHAQVMGQEVAALTSSWQHGQILDVPDAMHRLTTAVVVRCLFDPDTDTPGVLALQSSIDAVVAGITRRMTWPLPLIHQLPTPANRRYARARLQVRHLTDGLISHLRSTGAGHDNLMSLLLAPDTDGAFLSDTEVHDQVVTFLVAGVGSTAITLSWAWHLIGTHPDIQTRLHAEADAVLAGRPAQLTDLNTLELTGRIVTETLRLYPPDSLLLTRTTSTDTELGGHPLPTGTTVAFSPYQLHRRADIYPDPDRFAPDRWKDIDKPPPGTWVPFGGGPRKCIADTFVRIQATLALATVAARWQLRPVPGQTIRPVGQTVRAPHRLAMRLHRRRPTPHGGETDSRA</sequence>
<evidence type="ECO:0000256" key="5">
    <source>
        <dbReference type="ARBA" id="ARBA00023004"/>
    </source>
</evidence>
<dbReference type="PANTHER" id="PTHR24291:SF50">
    <property type="entry name" value="BIFUNCTIONAL ALBAFLAVENONE MONOOXYGENASE_TERPENE SYNTHASE"/>
    <property type="match status" value="1"/>
</dbReference>
<dbReference type="Proteomes" id="UP000540506">
    <property type="component" value="Unassembled WGS sequence"/>
</dbReference>
<feature type="binding site" description="axial binding residue" evidence="7">
    <location>
        <position position="351"/>
    </location>
    <ligand>
        <name>heme</name>
        <dbReference type="ChEBI" id="CHEBI:30413"/>
    </ligand>
    <ligandPart>
        <name>Fe</name>
        <dbReference type="ChEBI" id="CHEBI:18248"/>
    </ligandPart>
</feature>